<keyword evidence="1" id="KW-1133">Transmembrane helix</keyword>
<dbReference type="EMBL" id="JABFJW010000267">
    <property type="protein sequence ID" value="NOK12851.1"/>
    <property type="molecule type" value="Genomic_DNA"/>
</dbReference>
<gene>
    <name evidence="2" type="ORF">HNS30_27790</name>
</gene>
<dbReference type="Proteomes" id="UP000528460">
    <property type="component" value="Unassembled WGS sequence"/>
</dbReference>
<evidence type="ECO:0000313" key="3">
    <source>
        <dbReference type="Proteomes" id="UP000528460"/>
    </source>
</evidence>
<proteinExistence type="predicted"/>
<keyword evidence="1" id="KW-0472">Membrane</keyword>
<comment type="caution">
    <text evidence="2">The sequence shown here is derived from an EMBL/GenBank/DDBJ whole genome shotgun (WGS) entry which is preliminary data.</text>
</comment>
<dbReference type="RefSeq" id="WP_171419902.1">
    <property type="nucleotide sequence ID" value="NZ_JABFJW010000267.1"/>
</dbReference>
<dbReference type="AlphaFoldDB" id="A0A7Y4NGQ6"/>
<organism evidence="2 3">
    <name type="scientific">Corallococcus exercitus</name>
    <dbReference type="NCBI Taxonomy" id="2316736"/>
    <lineage>
        <taxon>Bacteria</taxon>
        <taxon>Pseudomonadati</taxon>
        <taxon>Myxococcota</taxon>
        <taxon>Myxococcia</taxon>
        <taxon>Myxococcales</taxon>
        <taxon>Cystobacterineae</taxon>
        <taxon>Myxococcaceae</taxon>
        <taxon>Corallococcus</taxon>
    </lineage>
</organism>
<evidence type="ECO:0000313" key="2">
    <source>
        <dbReference type="EMBL" id="NOK12851.1"/>
    </source>
</evidence>
<reference evidence="2 3" key="1">
    <citation type="submission" date="2020-05" db="EMBL/GenBank/DDBJ databases">
        <authorList>
            <person name="Whitworth D."/>
        </authorList>
    </citation>
    <scope>NUCLEOTIDE SEQUENCE [LARGE SCALE GENOMIC DNA]</scope>
    <source>
        <strain evidence="2 3">CA046A</strain>
    </source>
</reference>
<accession>A0A7Y4NGQ6</accession>
<feature type="transmembrane region" description="Helical" evidence="1">
    <location>
        <begin position="12"/>
        <end position="30"/>
    </location>
</feature>
<protein>
    <submittedName>
        <fullName evidence="2">Uncharacterized protein</fullName>
    </submittedName>
</protein>
<keyword evidence="1" id="KW-0812">Transmembrane</keyword>
<evidence type="ECO:0000256" key="1">
    <source>
        <dbReference type="SAM" id="Phobius"/>
    </source>
</evidence>
<name>A0A7Y4NGQ6_9BACT</name>
<sequence length="145" mass="16267">MHAQPASSLAPWVPLVLLPVMFVLVSFVLSRMGGWSRLARDYRLDRGGGFPSRYFVSGGVGLVSYRSCLIVGGDARGLYLAVLLPFRVGHPPLCIPWADLQDRVRERWFFLQWDTFRVGPDRVKLRILSSAMKSLDSHLPAARQA</sequence>